<dbReference type="PANTHER" id="PTHR47326">
    <property type="entry name" value="TRANSPOSABLE ELEMENT TC3 TRANSPOSASE-LIKE PROTEIN"/>
    <property type="match status" value="1"/>
</dbReference>
<protein>
    <submittedName>
        <fullName evidence="2">Uncharacterized protein</fullName>
    </submittedName>
</protein>
<evidence type="ECO:0000313" key="3">
    <source>
        <dbReference type="Proteomes" id="UP001162162"/>
    </source>
</evidence>
<dbReference type="AlphaFoldDB" id="A0AAV8XQK5"/>
<sequence length="276" mass="31578">MRAQVIRERKRMRREATQTPPPSRFAYCATNSHCHTTGISATSVHRIITKHKYHPYHIQLHQELLNVDFPRREAFCQWALEMLNQDVDFFTRVMFSNEATFHKNGFVNRHNCHSYDTLCYELFIMLLPSITIVFSKELDVMVDKKFLLEGGFGKDFGFKILWSESKKSVATKDKVGWHDVAISAIQLSAPWVEHPFGLKGCLSCEKGGNNFSELAHVLQASRNCRCWGMIVLFFRVTFFSLTPHRVGGGVGEHVINSASVASYKGVIHCRIIGERP</sequence>
<comment type="caution">
    <text evidence="2">The sequence shown here is derived from an EMBL/GenBank/DDBJ whole genome shotgun (WGS) entry which is preliminary data.</text>
</comment>
<dbReference type="EMBL" id="JAPWTK010000381">
    <property type="protein sequence ID" value="KAJ8941271.1"/>
    <property type="molecule type" value="Genomic_DNA"/>
</dbReference>
<gene>
    <name evidence="2" type="ORF">NQ318_016936</name>
</gene>
<keyword evidence="3" id="KW-1185">Reference proteome</keyword>
<dbReference type="PANTHER" id="PTHR47326:SF1">
    <property type="entry name" value="HTH PSQ-TYPE DOMAIN-CONTAINING PROTEIN"/>
    <property type="match status" value="1"/>
</dbReference>
<evidence type="ECO:0000313" key="2">
    <source>
        <dbReference type="EMBL" id="KAJ8941271.1"/>
    </source>
</evidence>
<proteinExistence type="predicted"/>
<reference evidence="2" key="1">
    <citation type="journal article" date="2023" name="Insect Mol. Biol.">
        <title>Genome sequencing provides insights into the evolution of gene families encoding plant cell wall-degrading enzymes in longhorned beetles.</title>
        <authorList>
            <person name="Shin N.R."/>
            <person name="Okamura Y."/>
            <person name="Kirsch R."/>
            <person name="Pauchet Y."/>
        </authorList>
    </citation>
    <scope>NUCLEOTIDE SEQUENCE</scope>
    <source>
        <strain evidence="2">AMC_N1</strain>
    </source>
</reference>
<organism evidence="2 3">
    <name type="scientific">Aromia moschata</name>
    <dbReference type="NCBI Taxonomy" id="1265417"/>
    <lineage>
        <taxon>Eukaryota</taxon>
        <taxon>Metazoa</taxon>
        <taxon>Ecdysozoa</taxon>
        <taxon>Arthropoda</taxon>
        <taxon>Hexapoda</taxon>
        <taxon>Insecta</taxon>
        <taxon>Pterygota</taxon>
        <taxon>Neoptera</taxon>
        <taxon>Endopterygota</taxon>
        <taxon>Coleoptera</taxon>
        <taxon>Polyphaga</taxon>
        <taxon>Cucujiformia</taxon>
        <taxon>Chrysomeloidea</taxon>
        <taxon>Cerambycidae</taxon>
        <taxon>Cerambycinae</taxon>
        <taxon>Callichromatini</taxon>
        <taxon>Aromia</taxon>
    </lineage>
</organism>
<accession>A0AAV8XQK5</accession>
<feature type="region of interest" description="Disordered" evidence="1">
    <location>
        <begin position="1"/>
        <end position="20"/>
    </location>
</feature>
<evidence type="ECO:0000256" key="1">
    <source>
        <dbReference type="SAM" id="MobiDB-lite"/>
    </source>
</evidence>
<dbReference type="Proteomes" id="UP001162162">
    <property type="component" value="Unassembled WGS sequence"/>
</dbReference>
<name>A0AAV8XQK5_9CUCU</name>